<comment type="caution">
    <text evidence="7">The sequence shown here is derived from an EMBL/GenBank/DDBJ whole genome shotgun (WGS) entry which is preliminary data.</text>
</comment>
<evidence type="ECO:0000256" key="6">
    <source>
        <dbReference type="SAM" id="Phobius"/>
    </source>
</evidence>
<sequence length="229" mass="24092">MLKRDTSCPNGGVFYSCNKGFVGCCLVEACNPGVGCPPDKDTTSNKHTSLNMPTSTRTSAPTPSTSTTSIASPSTVTTSKLVLASSIASSTTQAIIAGSSSTAASDEQNQHDGGNAVPAAALVGAVLGGIILIAVVIGLFYCIRRHRYTKVYKAAVYPSPHVGNDMSPQLPEYEESKVSRFASLMETKQKFAHHLDSREVVPATEMGEATPRHLAYAELPGSSRSIRNV</sequence>
<evidence type="ECO:0000313" key="8">
    <source>
        <dbReference type="Proteomes" id="UP000651452"/>
    </source>
</evidence>
<gene>
    <name evidence="7" type="ORF">EKO04_002627</name>
</gene>
<protein>
    <submittedName>
        <fullName evidence="7">Uncharacterized protein</fullName>
    </submittedName>
</protein>
<keyword evidence="2 6" id="KW-0812">Transmembrane</keyword>
<reference evidence="7" key="2">
    <citation type="submission" date="2020-09" db="EMBL/GenBank/DDBJ databases">
        <title>Reference genome assembly for Australian Ascochyta lentis isolate Al4.</title>
        <authorList>
            <person name="Lee R.C."/>
            <person name="Farfan-Caceres L.M."/>
            <person name="Debler J.W."/>
            <person name="Williams A.H."/>
            <person name="Henares B.M."/>
        </authorList>
    </citation>
    <scope>NUCLEOTIDE SEQUENCE</scope>
    <source>
        <strain evidence="7">Al4</strain>
    </source>
</reference>
<dbReference type="OrthoDB" id="3692311at2759"/>
<dbReference type="PROSITE" id="PS51257">
    <property type="entry name" value="PROKAR_LIPOPROTEIN"/>
    <property type="match status" value="1"/>
</dbReference>
<keyword evidence="8" id="KW-1185">Reference proteome</keyword>
<evidence type="ECO:0000313" key="7">
    <source>
        <dbReference type="EMBL" id="KAF9699665.1"/>
    </source>
</evidence>
<feature type="region of interest" description="Disordered" evidence="5">
    <location>
        <begin position="36"/>
        <end position="72"/>
    </location>
</feature>
<evidence type="ECO:0000256" key="2">
    <source>
        <dbReference type="ARBA" id="ARBA00022692"/>
    </source>
</evidence>
<accession>A0A8H7JAT0</accession>
<keyword evidence="3 6" id="KW-1133">Transmembrane helix</keyword>
<feature type="compositionally biased region" description="Low complexity" evidence="5">
    <location>
        <begin position="53"/>
        <end position="72"/>
    </location>
</feature>
<dbReference type="AlphaFoldDB" id="A0A8H7JAT0"/>
<evidence type="ECO:0000256" key="1">
    <source>
        <dbReference type="ARBA" id="ARBA00004167"/>
    </source>
</evidence>
<feature type="transmembrane region" description="Helical" evidence="6">
    <location>
        <begin position="119"/>
        <end position="143"/>
    </location>
</feature>
<evidence type="ECO:0000256" key="3">
    <source>
        <dbReference type="ARBA" id="ARBA00022989"/>
    </source>
</evidence>
<dbReference type="InterPro" id="IPR051694">
    <property type="entry name" value="Immunoregulatory_rcpt-like"/>
</dbReference>
<comment type="subcellular location">
    <subcellularLocation>
        <location evidence="1">Membrane</location>
        <topology evidence="1">Single-pass membrane protein</topology>
    </subcellularLocation>
</comment>
<proteinExistence type="predicted"/>
<dbReference type="Proteomes" id="UP000651452">
    <property type="component" value="Unassembled WGS sequence"/>
</dbReference>
<dbReference type="GO" id="GO:0071944">
    <property type="term" value="C:cell periphery"/>
    <property type="evidence" value="ECO:0007669"/>
    <property type="project" value="UniProtKB-ARBA"/>
</dbReference>
<evidence type="ECO:0000256" key="5">
    <source>
        <dbReference type="SAM" id="MobiDB-lite"/>
    </source>
</evidence>
<evidence type="ECO:0000256" key="4">
    <source>
        <dbReference type="ARBA" id="ARBA00023136"/>
    </source>
</evidence>
<organism evidence="7 8">
    <name type="scientific">Ascochyta lentis</name>
    <dbReference type="NCBI Taxonomy" id="205686"/>
    <lineage>
        <taxon>Eukaryota</taxon>
        <taxon>Fungi</taxon>
        <taxon>Dikarya</taxon>
        <taxon>Ascomycota</taxon>
        <taxon>Pezizomycotina</taxon>
        <taxon>Dothideomycetes</taxon>
        <taxon>Pleosporomycetidae</taxon>
        <taxon>Pleosporales</taxon>
        <taxon>Pleosporineae</taxon>
        <taxon>Didymellaceae</taxon>
        <taxon>Ascochyta</taxon>
    </lineage>
</organism>
<name>A0A8H7JAT0_9PLEO</name>
<keyword evidence="4 6" id="KW-0472">Membrane</keyword>
<dbReference type="PANTHER" id="PTHR15549:SF26">
    <property type="entry name" value="AXIAL BUDDING PATTERN PROTEIN 2-RELATED"/>
    <property type="match status" value="1"/>
</dbReference>
<dbReference type="EMBL" id="RZGK01000004">
    <property type="protein sequence ID" value="KAF9699665.1"/>
    <property type="molecule type" value="Genomic_DNA"/>
</dbReference>
<reference evidence="7" key="1">
    <citation type="submission" date="2018-12" db="EMBL/GenBank/DDBJ databases">
        <authorList>
            <person name="Syme R.A."/>
            <person name="Farfan-Caceres L."/>
            <person name="Lichtenzveig J."/>
        </authorList>
    </citation>
    <scope>NUCLEOTIDE SEQUENCE</scope>
    <source>
        <strain evidence="7">Al4</strain>
    </source>
</reference>
<dbReference type="PANTHER" id="PTHR15549">
    <property type="entry name" value="PAIRED IMMUNOGLOBULIN-LIKE TYPE 2 RECEPTOR"/>
    <property type="match status" value="1"/>
</dbReference>
<dbReference type="GO" id="GO:0016020">
    <property type="term" value="C:membrane"/>
    <property type="evidence" value="ECO:0007669"/>
    <property type="project" value="UniProtKB-SubCell"/>
</dbReference>